<evidence type="ECO:0000259" key="2">
    <source>
        <dbReference type="Pfam" id="PF01551"/>
    </source>
</evidence>
<sequence>MKNFFTILLILTIIISFPLLNVNAREGEQQNIYRIRMGLFKNIETIYQIPWYYLAAIDQFERSIQPVRKDIPEKKGLIAIYFTKEKWAGLLHPDPDDQNPGRIQFFNGFGVDGNGDGKANRDDDLDVLVAFSNFLLRYGTTEQAIINGLKEYYNEQSAKIILEMAAIYKNYNRLDLTGRVFPIPRWFNYSYQSTWGDTRGWGGIRIHEGTDIFSSYGTPVRSVSHGYVEVLGWNKYGGWRVGIRGLNNIYYYYAHLSSFKKGLKVGDIVKPGDIIGYVGSSGYGPPGTQGKFPPHLHFGMYKYNGRYEWSFDPTPYLRLWEKNQYSKR</sequence>
<protein>
    <submittedName>
        <fullName evidence="3">Peptidase M23</fullName>
    </submittedName>
</protein>
<dbReference type="EMBL" id="MIJF01000024">
    <property type="protein sequence ID" value="OEF99433.1"/>
    <property type="molecule type" value="Genomic_DNA"/>
</dbReference>
<feature type="domain" description="M23ase beta-sheet core" evidence="2">
    <location>
        <begin position="206"/>
        <end position="304"/>
    </location>
</feature>
<dbReference type="Gene3D" id="2.70.70.10">
    <property type="entry name" value="Glucose Permease (Domain IIA)"/>
    <property type="match status" value="1"/>
</dbReference>
<comment type="caution">
    <text evidence="3">The sequence shown here is derived from an EMBL/GenBank/DDBJ whole genome shotgun (WGS) entry which is preliminary data.</text>
</comment>
<dbReference type="PANTHER" id="PTHR21666:SF289">
    <property type="entry name" value="L-ALA--D-GLU ENDOPEPTIDASE"/>
    <property type="match status" value="1"/>
</dbReference>
<dbReference type="STRING" id="337097.BHF71_02000"/>
<evidence type="ECO:0000256" key="1">
    <source>
        <dbReference type="ARBA" id="ARBA00022729"/>
    </source>
</evidence>
<dbReference type="SUPFAM" id="SSF51261">
    <property type="entry name" value="Duplicated hybrid motif"/>
    <property type="match status" value="1"/>
</dbReference>
<name>A0A1D2YUT5_9BACI</name>
<organism evidence="3 4">
    <name type="scientific">Vulcanibacillus modesticaldus</name>
    <dbReference type="NCBI Taxonomy" id="337097"/>
    <lineage>
        <taxon>Bacteria</taxon>
        <taxon>Bacillati</taxon>
        <taxon>Bacillota</taxon>
        <taxon>Bacilli</taxon>
        <taxon>Bacillales</taxon>
        <taxon>Bacillaceae</taxon>
        <taxon>Vulcanibacillus</taxon>
    </lineage>
</organism>
<reference evidence="3 4" key="1">
    <citation type="submission" date="2016-09" db="EMBL/GenBank/DDBJ databases">
        <title>Draft genome sequence for the type strain of Vulcanibacillus modesticaldus BR, a strictly anaerobic, moderately thermophilic, and nitrate-reducing bacterium from deep sea-hydrothermal vents of the Mid-Atlantic Ridge.</title>
        <authorList>
            <person name="Abin C.A."/>
            <person name="Hollibaugh J.T."/>
        </authorList>
    </citation>
    <scope>NUCLEOTIDE SEQUENCE [LARGE SCALE GENOMIC DNA]</scope>
    <source>
        <strain evidence="3 4">BR</strain>
    </source>
</reference>
<keyword evidence="4" id="KW-1185">Reference proteome</keyword>
<keyword evidence="1" id="KW-0732">Signal</keyword>
<dbReference type="PANTHER" id="PTHR21666">
    <property type="entry name" value="PEPTIDASE-RELATED"/>
    <property type="match status" value="1"/>
</dbReference>
<evidence type="ECO:0000313" key="4">
    <source>
        <dbReference type="Proteomes" id="UP000243739"/>
    </source>
</evidence>
<dbReference type="CDD" id="cd12797">
    <property type="entry name" value="M23_peptidase"/>
    <property type="match status" value="1"/>
</dbReference>
<dbReference type="InterPro" id="IPR016047">
    <property type="entry name" value="M23ase_b-sheet_dom"/>
</dbReference>
<proteinExistence type="predicted"/>
<gene>
    <name evidence="3" type="ORF">BHF71_02000</name>
</gene>
<evidence type="ECO:0000313" key="3">
    <source>
        <dbReference type="EMBL" id="OEF99433.1"/>
    </source>
</evidence>
<dbReference type="AlphaFoldDB" id="A0A1D2YUT5"/>
<dbReference type="InterPro" id="IPR011055">
    <property type="entry name" value="Dup_hybrid_motif"/>
</dbReference>
<dbReference type="GO" id="GO:0004222">
    <property type="term" value="F:metalloendopeptidase activity"/>
    <property type="evidence" value="ECO:0007669"/>
    <property type="project" value="TreeGrafter"/>
</dbReference>
<dbReference type="InterPro" id="IPR050570">
    <property type="entry name" value="Cell_wall_metabolism_enzyme"/>
</dbReference>
<dbReference type="Pfam" id="PF01551">
    <property type="entry name" value="Peptidase_M23"/>
    <property type="match status" value="1"/>
</dbReference>
<accession>A0A1D2YUT5</accession>
<dbReference type="Proteomes" id="UP000243739">
    <property type="component" value="Unassembled WGS sequence"/>
</dbReference>